<dbReference type="InterPro" id="IPR008254">
    <property type="entry name" value="Flavodoxin/NO_synth"/>
</dbReference>
<dbReference type="PIRSF" id="PIRSF005243">
    <property type="entry name" value="ROO"/>
    <property type="match status" value="1"/>
</dbReference>
<evidence type="ECO:0000256" key="1">
    <source>
        <dbReference type="ARBA" id="ARBA00007121"/>
    </source>
</evidence>
<evidence type="ECO:0000313" key="3">
    <source>
        <dbReference type="EMBL" id="KUK77648.1"/>
    </source>
</evidence>
<evidence type="ECO:0000259" key="2">
    <source>
        <dbReference type="PROSITE" id="PS50902"/>
    </source>
</evidence>
<organism evidence="3 4">
    <name type="scientific">Proteiniphilum acetatigenes</name>
    <dbReference type="NCBI Taxonomy" id="294710"/>
    <lineage>
        <taxon>Bacteria</taxon>
        <taxon>Pseudomonadati</taxon>
        <taxon>Bacteroidota</taxon>
        <taxon>Bacteroidia</taxon>
        <taxon>Bacteroidales</taxon>
        <taxon>Dysgonomonadaceae</taxon>
        <taxon>Proteiniphilum</taxon>
    </lineage>
</organism>
<dbReference type="SUPFAM" id="SSF56281">
    <property type="entry name" value="Metallo-hydrolase/oxidoreductase"/>
    <property type="match status" value="1"/>
</dbReference>
<protein>
    <recommendedName>
        <fullName evidence="2">Flavodoxin-like domain-containing protein</fullName>
    </recommendedName>
</protein>
<dbReference type="PANTHER" id="PTHR43717:SF1">
    <property type="entry name" value="ANAEROBIC NITRIC OXIDE REDUCTASE FLAVORUBREDOXIN"/>
    <property type="match status" value="1"/>
</dbReference>
<dbReference type="GO" id="GO:0010181">
    <property type="term" value="F:FMN binding"/>
    <property type="evidence" value="ECO:0007669"/>
    <property type="project" value="InterPro"/>
</dbReference>
<sequence length="411" mass="46164">MYKPLEIVNDVYYVGVNDRTKHLFENLWPLPHGISYNAYIIDDEKRALIDTVDVCYSDLFFQKVTAVLGDKPIDYLIVNHMEPDHSGSIGLLINRYPDIQIVGNKHTVKMLKGYHGITRNVILIEDMHTLNLGRNNLQFYLTPMIHWPETMMTYLQEKKMLFSADAFGAFGTLDGAVLDSQLTPERYRSEMIRYYSNIVGKFGSPVQTALKKLAEVPIEAICSTHGPVWTVKENIAKVVSLYDRLSRYEAENGLVIAYGSMYGHTEQLAELIAAEAAANGIREIVLHNVSKSHASDIIRDVFTYKGLIVGSPTYNNRLYPGVESLISALENRSLKNRFFGYFGSFTWADASAKQLAAFVEESEVELVSDPVVMKQAMMDEVEEKALTLARNMACKLLSGAAVIPGKKSDCH</sequence>
<dbReference type="PANTHER" id="PTHR43717">
    <property type="entry name" value="ANAEROBIC NITRIC OXIDE REDUCTASE FLAVORUBREDOXIN"/>
    <property type="match status" value="1"/>
</dbReference>
<dbReference type="Pfam" id="PF00258">
    <property type="entry name" value="Flavodoxin_1"/>
    <property type="match status" value="1"/>
</dbReference>
<comment type="caution">
    <text evidence="3">The sequence shown here is derived from an EMBL/GenBank/DDBJ whole genome shotgun (WGS) entry which is preliminary data.</text>
</comment>
<dbReference type="PROSITE" id="PS50902">
    <property type="entry name" value="FLAVODOXIN_LIKE"/>
    <property type="match status" value="1"/>
</dbReference>
<dbReference type="InterPro" id="IPR036866">
    <property type="entry name" value="RibonucZ/Hydroxyglut_hydro"/>
</dbReference>
<dbReference type="InterPro" id="IPR045761">
    <property type="entry name" value="ODP_dom"/>
</dbReference>
<dbReference type="GO" id="GO:0016491">
    <property type="term" value="F:oxidoreductase activity"/>
    <property type="evidence" value="ECO:0007669"/>
    <property type="project" value="InterPro"/>
</dbReference>
<dbReference type="Gene3D" id="3.40.50.360">
    <property type="match status" value="1"/>
</dbReference>
<evidence type="ECO:0000313" key="4">
    <source>
        <dbReference type="Proteomes" id="UP000053860"/>
    </source>
</evidence>
<dbReference type="Pfam" id="PF19583">
    <property type="entry name" value="ODP"/>
    <property type="match status" value="1"/>
</dbReference>
<proteinExistence type="inferred from homology"/>
<feature type="domain" description="Flavodoxin-like" evidence="2">
    <location>
        <begin position="254"/>
        <end position="393"/>
    </location>
</feature>
<reference evidence="4" key="1">
    <citation type="journal article" date="2015" name="MBio">
        <title>Genome-Resolved Metagenomic Analysis Reveals Roles for Candidate Phyla and Other Microbial Community Members in Biogeochemical Transformations in Oil Reservoirs.</title>
        <authorList>
            <person name="Hu P."/>
            <person name="Tom L."/>
            <person name="Singh A."/>
            <person name="Thomas B.C."/>
            <person name="Baker B.J."/>
            <person name="Piceno Y.M."/>
            <person name="Andersen G.L."/>
            <person name="Banfield J.F."/>
        </authorList>
    </citation>
    <scope>NUCLEOTIDE SEQUENCE [LARGE SCALE GENOMIC DNA]</scope>
</reference>
<dbReference type="EMBL" id="LGGN01000117">
    <property type="protein sequence ID" value="KUK77648.1"/>
    <property type="molecule type" value="Genomic_DNA"/>
</dbReference>
<gene>
    <name evidence="3" type="ORF">XD92_0725</name>
</gene>
<dbReference type="Gene3D" id="3.60.15.10">
    <property type="entry name" value="Ribonuclease Z/Hydroxyacylglutathione hydrolase-like"/>
    <property type="match status" value="1"/>
</dbReference>
<comment type="similarity">
    <text evidence="1">In the N-terminal section; belongs to the zinc metallo-hydrolase group 3 family.</text>
</comment>
<dbReference type="SMART" id="SM00849">
    <property type="entry name" value="Lactamase_B"/>
    <property type="match status" value="1"/>
</dbReference>
<dbReference type="GO" id="GO:0046872">
    <property type="term" value="F:metal ion binding"/>
    <property type="evidence" value="ECO:0007669"/>
    <property type="project" value="InterPro"/>
</dbReference>
<accession>A0A101HIU3</accession>
<dbReference type="PATRIC" id="fig|294710.3.peg.1032"/>
<dbReference type="InterPro" id="IPR001279">
    <property type="entry name" value="Metallo-B-lactamas"/>
</dbReference>
<dbReference type="SUPFAM" id="SSF52218">
    <property type="entry name" value="Flavoproteins"/>
    <property type="match status" value="1"/>
</dbReference>
<dbReference type="InterPro" id="IPR029039">
    <property type="entry name" value="Flavoprotein-like_sf"/>
</dbReference>
<dbReference type="CDD" id="cd07709">
    <property type="entry name" value="flavodiiron_proteins_MBL-fold"/>
    <property type="match status" value="1"/>
</dbReference>
<dbReference type="AlphaFoldDB" id="A0A101HIU3"/>
<name>A0A101HIU3_9BACT</name>
<dbReference type="InterPro" id="IPR016440">
    <property type="entry name" value="Rubredoxin-O_OxRdtase"/>
</dbReference>
<dbReference type="Proteomes" id="UP000053860">
    <property type="component" value="Unassembled WGS sequence"/>
</dbReference>
<dbReference type="GO" id="GO:0009055">
    <property type="term" value="F:electron transfer activity"/>
    <property type="evidence" value="ECO:0007669"/>
    <property type="project" value="InterPro"/>
</dbReference>